<comment type="caution">
    <text evidence="4">The sequence shown here is derived from an EMBL/GenBank/DDBJ whole genome shotgun (WGS) entry which is preliminary data.</text>
</comment>
<dbReference type="InterPro" id="IPR000209">
    <property type="entry name" value="Peptidase_S8/S53_dom"/>
</dbReference>
<feature type="chain" id="PRO_5045697467" description="Peptidase S8/S53 domain-containing protein" evidence="2">
    <location>
        <begin position="29"/>
        <end position="638"/>
    </location>
</feature>
<dbReference type="Pfam" id="PF00082">
    <property type="entry name" value="Peptidase_S8"/>
    <property type="match status" value="1"/>
</dbReference>
<evidence type="ECO:0000259" key="3">
    <source>
        <dbReference type="Pfam" id="PF00082"/>
    </source>
</evidence>
<dbReference type="SUPFAM" id="SSF52743">
    <property type="entry name" value="Subtilisin-like"/>
    <property type="match status" value="1"/>
</dbReference>
<dbReference type="InterPro" id="IPR036852">
    <property type="entry name" value="Peptidase_S8/S53_dom_sf"/>
</dbReference>
<keyword evidence="5" id="KW-1185">Reference proteome</keyword>
<proteinExistence type="predicted"/>
<dbReference type="EMBL" id="NQMN01000002">
    <property type="protein sequence ID" value="PAF54987.1"/>
    <property type="molecule type" value="Genomic_DNA"/>
</dbReference>
<name>A0ABX4H5A3_9BACT</name>
<feature type="signal peptide" evidence="2">
    <location>
        <begin position="1"/>
        <end position="28"/>
    </location>
</feature>
<dbReference type="RefSeq" id="WP_084232285.1">
    <property type="nucleotide sequence ID" value="NZ_FWXE01000005.1"/>
</dbReference>
<evidence type="ECO:0000313" key="5">
    <source>
        <dbReference type="Proteomes" id="UP000217033"/>
    </source>
</evidence>
<dbReference type="Gene3D" id="3.40.50.200">
    <property type="entry name" value="Peptidase S8/S53 domain"/>
    <property type="match status" value="1"/>
</dbReference>
<keyword evidence="2" id="KW-0732">Signal</keyword>
<feature type="domain" description="Peptidase S8/S53" evidence="3">
    <location>
        <begin position="240"/>
        <end position="476"/>
    </location>
</feature>
<organism evidence="4 5">
    <name type="scientific">Mycoplasmopsis agassizii</name>
    <dbReference type="NCBI Taxonomy" id="33922"/>
    <lineage>
        <taxon>Bacteria</taxon>
        <taxon>Bacillati</taxon>
        <taxon>Mycoplasmatota</taxon>
        <taxon>Mycoplasmoidales</taxon>
        <taxon>Metamycoplasmataceae</taxon>
        <taxon>Mycoplasmopsis</taxon>
    </lineage>
</organism>
<feature type="region of interest" description="Disordered" evidence="1">
    <location>
        <begin position="163"/>
        <end position="191"/>
    </location>
</feature>
<evidence type="ECO:0000313" key="4">
    <source>
        <dbReference type="EMBL" id="PAF54987.1"/>
    </source>
</evidence>
<evidence type="ECO:0000256" key="2">
    <source>
        <dbReference type="SAM" id="SignalP"/>
    </source>
</evidence>
<feature type="compositionally biased region" description="Basic and acidic residues" evidence="1">
    <location>
        <begin position="177"/>
        <end position="191"/>
    </location>
</feature>
<protein>
    <recommendedName>
        <fullName evidence="3">Peptidase S8/S53 domain-containing protein</fullName>
    </recommendedName>
</protein>
<dbReference type="Proteomes" id="UP000217033">
    <property type="component" value="Unassembled WGS sequence"/>
</dbReference>
<accession>A0ABX4H5A3</accession>
<sequence>MQSKKLKITLALFSVGVLSIAGITSVSAIQTSVKDENHELKINKKENLIQQPKTIKNGSSRIEIVFKAGINPEQLQKYVDQIKKVIGTSRELIFYKYVLTLSISYDDKDDLKKLNLLISDLKIDSNDLLQLNVHDKYENSDKEKFVPEMNPLDSQYWDYVWNQPSTHEEPSPTPPPKHAEEPKKPDTSFWDRYDPVNQKRYEWVGLTKEILASERQDLETKANAGNKTKVGLIEASDIIDKNSDNFATKDINVDTSNFEYDPNDPDKFHADTVAEVIIGKQGLNPYVSIYNKTHGKKVHAYDKKFLTRIMESLVKEGVYIQNYTGSMTDSSGIYYNELAGLVDEFISKNPEVIFIIAAGNEGKAEQLNKYGKKIPNMWLRYINDTTLSQNSIIVGSLMDADSILARPSSEYSYTDNYISTSTPDKFHSMFDVPFDGRNVTGNSMSAPTIAAIASILKTNYPRYFDMGADSIIMKSALIAGSRTEGSYMRLGLGRIRWNDSYVYEQQVGFGRPEFSKVKESLLHLDYFKLGKNNTNSNPITKKIYLQGGRKYRFNITWLNDNYKRERLSWYKGPLSLDLDVVTPSNKHTEAKNWFKEQKANTKTVEFIADDSGYYTFNISQKDESRKKDVDVAFTYSAI</sequence>
<evidence type="ECO:0000256" key="1">
    <source>
        <dbReference type="SAM" id="MobiDB-lite"/>
    </source>
</evidence>
<reference evidence="4" key="1">
    <citation type="submission" date="2017-08" db="EMBL/GenBank/DDBJ databases">
        <authorList>
            <person name="Alvarez-Ponce D."/>
            <person name="Weitzman C.L."/>
            <person name="Tillett R.L."/>
            <person name="Sandmeier F.C."/>
            <person name="Tracy C.R."/>
        </authorList>
    </citation>
    <scope>NUCLEOTIDE SEQUENCE [LARGE SCALE GENOMIC DNA]</scope>
    <source>
        <strain evidence="4">PS6</strain>
    </source>
</reference>
<gene>
    <name evidence="4" type="ORF">CJF60_04620</name>
</gene>